<evidence type="ECO:0000256" key="2">
    <source>
        <dbReference type="SAM" id="SignalP"/>
    </source>
</evidence>
<feature type="chain" id="PRO_5020822727" evidence="2">
    <location>
        <begin position="27"/>
        <end position="338"/>
    </location>
</feature>
<protein>
    <submittedName>
        <fullName evidence="4">Metallo-beta-lactamase superfamily protein</fullName>
    </submittedName>
</protein>
<dbReference type="PANTHER" id="PTHR42951:SF4">
    <property type="entry name" value="ACYL-COENZYME A THIOESTERASE MBLAC2"/>
    <property type="match status" value="1"/>
</dbReference>
<keyword evidence="2" id="KW-0732">Signal</keyword>
<evidence type="ECO:0000313" key="4">
    <source>
        <dbReference type="EMBL" id="QBM29488.1"/>
    </source>
</evidence>
<feature type="domain" description="Metallo-beta-lactamase" evidence="3">
    <location>
        <begin position="65"/>
        <end position="254"/>
    </location>
</feature>
<dbReference type="InterPro" id="IPR050855">
    <property type="entry name" value="NDM-1-like"/>
</dbReference>
<name>A0A4P6X4L0_HYDPS</name>
<feature type="signal peptide" evidence="2">
    <location>
        <begin position="1"/>
        <end position="26"/>
    </location>
</feature>
<accession>A0A4P6X4L0</accession>
<evidence type="ECO:0000313" key="5">
    <source>
        <dbReference type="Proteomes" id="UP000293912"/>
    </source>
</evidence>
<comment type="similarity">
    <text evidence="1">Belongs to the metallo-beta-lactamase superfamily. Class-B beta-lactamase family.</text>
</comment>
<dbReference type="Pfam" id="PF00753">
    <property type="entry name" value="Lactamase_B"/>
    <property type="match status" value="1"/>
</dbReference>
<dbReference type="AlphaFoldDB" id="A0A4P6X4L0"/>
<proteinExistence type="inferred from homology"/>
<gene>
    <name evidence="4" type="ORF">HPF_17470</name>
</gene>
<evidence type="ECO:0000256" key="1">
    <source>
        <dbReference type="ARBA" id="ARBA00005250"/>
    </source>
</evidence>
<evidence type="ECO:0000259" key="3">
    <source>
        <dbReference type="SMART" id="SM00849"/>
    </source>
</evidence>
<dbReference type="SUPFAM" id="SSF56281">
    <property type="entry name" value="Metallo-hydrolase/oxidoreductase"/>
    <property type="match status" value="1"/>
</dbReference>
<dbReference type="SMART" id="SM00849">
    <property type="entry name" value="Lactamase_B"/>
    <property type="match status" value="1"/>
</dbReference>
<dbReference type="RefSeq" id="WP_133157356.1">
    <property type="nucleotide sequence ID" value="NZ_CP037867.1"/>
</dbReference>
<dbReference type="InterPro" id="IPR036866">
    <property type="entry name" value="RibonucZ/Hydroxyglut_hydro"/>
</dbReference>
<keyword evidence="5" id="KW-1185">Reference proteome</keyword>
<dbReference type="EMBL" id="CP037867">
    <property type="protein sequence ID" value="QBM29488.1"/>
    <property type="molecule type" value="Genomic_DNA"/>
</dbReference>
<dbReference type="KEGG" id="hpse:HPF_17470"/>
<dbReference type="InterPro" id="IPR001279">
    <property type="entry name" value="Metallo-B-lactamas"/>
</dbReference>
<sequence length="338" mass="36717" precursor="true">MKVDVKAWYRRALVSLLLGQAVSVLAAPGCDTLEPVPWRAVAPGAWVWLPPDGGDVSPANAGHVVPTSVLVSGRQALVIDPGPSHRHGERVRRSLACRFGAQVRWIVNTHAHSENVLANSAFAADVAAGRTQILATAPTREGMALRCPDCLASLTQRVGEGAMAGTRIVLPTRTLSEGEVLRLGRWRLRVMRVEHAHTEGDLVLWDARQRVLWAGGLVYQGRVPELAQGHLDGWIAALDRLQALAPQQVIATTWSVADGSGVPSALLDTRAYLGALREKTLQAMDEGAQPQEIDRVALPAFRGWAGYGARHGFNVLRAWRELEPVWMDRQPSAQEVGR</sequence>
<dbReference type="CDD" id="cd16282">
    <property type="entry name" value="metallo-hydrolase-like_MBL-fold"/>
    <property type="match status" value="1"/>
</dbReference>
<dbReference type="PANTHER" id="PTHR42951">
    <property type="entry name" value="METALLO-BETA-LACTAMASE DOMAIN-CONTAINING"/>
    <property type="match status" value="1"/>
</dbReference>
<organism evidence="4 5">
    <name type="scientific">Hydrogenophaga pseudoflava</name>
    <name type="common">Pseudomonas carboxydoflava</name>
    <dbReference type="NCBI Taxonomy" id="47421"/>
    <lineage>
        <taxon>Bacteria</taxon>
        <taxon>Pseudomonadati</taxon>
        <taxon>Pseudomonadota</taxon>
        <taxon>Betaproteobacteria</taxon>
        <taxon>Burkholderiales</taxon>
        <taxon>Comamonadaceae</taxon>
        <taxon>Hydrogenophaga</taxon>
    </lineage>
</organism>
<reference evidence="4 5" key="1">
    <citation type="submission" date="2019-03" db="EMBL/GenBank/DDBJ databases">
        <authorList>
            <person name="Sebastian G."/>
            <person name="Baumann P."/>
            <person name="Ruckert C."/>
            <person name="Kalinowski J."/>
            <person name="Nebel B."/>
            <person name="Takors R."/>
            <person name="Blombach B."/>
        </authorList>
    </citation>
    <scope>NUCLEOTIDE SEQUENCE [LARGE SCALE GENOMIC DNA]</scope>
    <source>
        <strain evidence="4 5">DSM 1084</strain>
    </source>
</reference>
<dbReference type="GO" id="GO:0017001">
    <property type="term" value="P:antibiotic catabolic process"/>
    <property type="evidence" value="ECO:0007669"/>
    <property type="project" value="UniProtKB-ARBA"/>
</dbReference>
<dbReference type="Gene3D" id="3.60.15.10">
    <property type="entry name" value="Ribonuclease Z/Hydroxyacylglutathione hydrolase-like"/>
    <property type="match status" value="1"/>
</dbReference>
<dbReference type="Proteomes" id="UP000293912">
    <property type="component" value="Chromosome"/>
</dbReference>